<accession>A0ACB9RY39</accession>
<evidence type="ECO:0000313" key="2">
    <source>
        <dbReference type="Proteomes" id="UP001057402"/>
    </source>
</evidence>
<protein>
    <submittedName>
        <fullName evidence="1">Uncharacterized protein</fullName>
    </submittedName>
</protein>
<dbReference type="Proteomes" id="UP001057402">
    <property type="component" value="Chromosome 3"/>
</dbReference>
<evidence type="ECO:0000313" key="1">
    <source>
        <dbReference type="EMBL" id="KAI4383830.1"/>
    </source>
</evidence>
<dbReference type="EMBL" id="CM042882">
    <property type="protein sequence ID" value="KAI4383830.1"/>
    <property type="molecule type" value="Genomic_DNA"/>
</dbReference>
<keyword evidence="2" id="KW-1185">Reference proteome</keyword>
<reference evidence="2" key="1">
    <citation type="journal article" date="2023" name="Front. Plant Sci.">
        <title>Chromosomal-level genome assembly of Melastoma candidum provides insights into trichome evolution.</title>
        <authorList>
            <person name="Zhong Y."/>
            <person name="Wu W."/>
            <person name="Sun C."/>
            <person name="Zou P."/>
            <person name="Liu Y."/>
            <person name="Dai S."/>
            <person name="Zhou R."/>
        </authorList>
    </citation>
    <scope>NUCLEOTIDE SEQUENCE [LARGE SCALE GENOMIC DNA]</scope>
</reference>
<organism evidence="1 2">
    <name type="scientific">Melastoma candidum</name>
    <dbReference type="NCBI Taxonomy" id="119954"/>
    <lineage>
        <taxon>Eukaryota</taxon>
        <taxon>Viridiplantae</taxon>
        <taxon>Streptophyta</taxon>
        <taxon>Embryophyta</taxon>
        <taxon>Tracheophyta</taxon>
        <taxon>Spermatophyta</taxon>
        <taxon>Magnoliopsida</taxon>
        <taxon>eudicotyledons</taxon>
        <taxon>Gunneridae</taxon>
        <taxon>Pentapetalae</taxon>
        <taxon>rosids</taxon>
        <taxon>malvids</taxon>
        <taxon>Myrtales</taxon>
        <taxon>Melastomataceae</taxon>
        <taxon>Melastomatoideae</taxon>
        <taxon>Melastomateae</taxon>
        <taxon>Melastoma</taxon>
    </lineage>
</organism>
<name>A0ACB9RY39_9MYRT</name>
<sequence length="240" mass="27379">MSWMASSSSSSSSSSSRWCPTPEQLMILEEMYRMGIHTPSTSQIQQITAQLSSYGKIEGKNVFYWFQNHKARDRQRLRRKLSRQLQLGHNRQYHNHQLCFHLPPNPQQQQLQQCQILNHQRCSMSDCFARYVNQQSPSHSPGSAYPQHCTCCSPNSFLQGGKIGSKRLTGGTFPNERANANKTAATRIRGLLDCMLTVDVNRSRLQYHPQPLKTLDLFPTTSSNLGEERNPQGSFQGNNY</sequence>
<gene>
    <name evidence="1" type="ORF">MLD38_009627</name>
</gene>
<comment type="caution">
    <text evidence="1">The sequence shown here is derived from an EMBL/GenBank/DDBJ whole genome shotgun (WGS) entry which is preliminary data.</text>
</comment>
<proteinExistence type="predicted"/>